<proteinExistence type="predicted"/>
<dbReference type="KEGG" id="rsu:NHU_01865"/>
<reference evidence="1 2" key="1">
    <citation type="submission" date="2015-02" db="EMBL/GenBank/DDBJ databases">
        <title>Genome sequene of Rhodovulum sulfidophilum DSM 2351.</title>
        <authorList>
            <person name="Nagao N."/>
        </authorList>
    </citation>
    <scope>NUCLEOTIDE SEQUENCE [LARGE SCALE GENOMIC DNA]</scope>
    <source>
        <strain evidence="1 2">DSM 2351</strain>
    </source>
</reference>
<gene>
    <name evidence="1" type="ORF">NHU_01865</name>
</gene>
<dbReference type="PATRIC" id="fig|35806.4.peg.1922"/>
<dbReference type="EMBL" id="AP014800">
    <property type="protein sequence ID" value="BAQ69020.1"/>
    <property type="molecule type" value="Genomic_DNA"/>
</dbReference>
<protein>
    <submittedName>
        <fullName evidence="1">Gll2741 protein</fullName>
    </submittedName>
</protein>
<organism evidence="1 2">
    <name type="scientific">Rhodovulum sulfidophilum</name>
    <name type="common">Rhodobacter sulfidophilus</name>
    <dbReference type="NCBI Taxonomy" id="35806"/>
    <lineage>
        <taxon>Bacteria</taxon>
        <taxon>Pseudomonadati</taxon>
        <taxon>Pseudomonadota</taxon>
        <taxon>Alphaproteobacteria</taxon>
        <taxon>Rhodobacterales</taxon>
        <taxon>Paracoccaceae</taxon>
        <taxon>Rhodovulum</taxon>
    </lineage>
</organism>
<dbReference type="Proteomes" id="UP000064912">
    <property type="component" value="Chromosome"/>
</dbReference>
<accession>A0A0D6B2A5</accession>
<dbReference type="AlphaFoldDB" id="A0A0D6B2A5"/>
<name>A0A0D6B2A5_RHOSU</name>
<sequence>MRHACPPVQTAPIIAGYRTGLNAASVPPDPAWTAPRRQAFRRGNPLNRILKKFSL</sequence>
<evidence type="ECO:0000313" key="1">
    <source>
        <dbReference type="EMBL" id="BAQ69020.1"/>
    </source>
</evidence>
<evidence type="ECO:0000313" key="2">
    <source>
        <dbReference type="Proteomes" id="UP000064912"/>
    </source>
</evidence>